<organism evidence="1">
    <name type="scientific">hydrothermal vent metagenome</name>
    <dbReference type="NCBI Taxonomy" id="652676"/>
    <lineage>
        <taxon>unclassified sequences</taxon>
        <taxon>metagenomes</taxon>
        <taxon>ecological metagenomes</taxon>
    </lineage>
</organism>
<accession>A0A3B0YBA3</accession>
<sequence>MNLTKKLTVNMLNQSVFLFMCFDKIPCIKEVFKLMLPADISRKGMIKK</sequence>
<name>A0A3B0YBA3_9ZZZZ</name>
<evidence type="ECO:0000313" key="1">
    <source>
        <dbReference type="EMBL" id="VAW65944.1"/>
    </source>
</evidence>
<dbReference type="AlphaFoldDB" id="A0A3B0YBA3"/>
<dbReference type="EMBL" id="UOFJ01000199">
    <property type="protein sequence ID" value="VAW65944.1"/>
    <property type="molecule type" value="Genomic_DNA"/>
</dbReference>
<protein>
    <submittedName>
        <fullName evidence="1">Uncharacterized protein</fullName>
    </submittedName>
</protein>
<gene>
    <name evidence="1" type="ORF">MNBD_GAMMA10-1593</name>
</gene>
<reference evidence="1" key="1">
    <citation type="submission" date="2018-06" db="EMBL/GenBank/DDBJ databases">
        <authorList>
            <person name="Zhirakovskaya E."/>
        </authorList>
    </citation>
    <scope>NUCLEOTIDE SEQUENCE</scope>
</reference>
<proteinExistence type="predicted"/>